<keyword evidence="2" id="KW-1185">Reference proteome</keyword>
<protein>
    <submittedName>
        <fullName evidence="1">Uncharacterized protein</fullName>
    </submittedName>
</protein>
<sequence length="209" mass="23847">MAREMVCCSKKYALYKRPGRACLINPFHSSLHGGHNLPLTSQSRLPAAPTLSPRTFPFRIYLSAANHALHLLSHHHHPSRCTANGQKPVRVHAHLSQHLPKRQRWAHARPERVMPWSGYPCFDLSRATCLFSSLSSLRLRWELIARVRVAGLCCDRDVLQISTFWRVGWGNPVMCRRAVCARYRANRGLLHAHLPPTLGRLVWICAACW</sequence>
<gene>
    <name evidence="1" type="ORF">CC80DRAFT_97358</name>
</gene>
<dbReference type="EMBL" id="ML976978">
    <property type="protein sequence ID" value="KAF1962762.1"/>
    <property type="molecule type" value="Genomic_DNA"/>
</dbReference>
<dbReference type="Proteomes" id="UP000800035">
    <property type="component" value="Unassembled WGS sequence"/>
</dbReference>
<evidence type="ECO:0000313" key="1">
    <source>
        <dbReference type="EMBL" id="KAF1962762.1"/>
    </source>
</evidence>
<reference evidence="1" key="1">
    <citation type="journal article" date="2020" name="Stud. Mycol.">
        <title>101 Dothideomycetes genomes: a test case for predicting lifestyles and emergence of pathogens.</title>
        <authorList>
            <person name="Haridas S."/>
            <person name="Albert R."/>
            <person name="Binder M."/>
            <person name="Bloem J."/>
            <person name="Labutti K."/>
            <person name="Salamov A."/>
            <person name="Andreopoulos B."/>
            <person name="Baker S."/>
            <person name="Barry K."/>
            <person name="Bills G."/>
            <person name="Bluhm B."/>
            <person name="Cannon C."/>
            <person name="Castanera R."/>
            <person name="Culley D."/>
            <person name="Daum C."/>
            <person name="Ezra D."/>
            <person name="Gonzalez J."/>
            <person name="Henrissat B."/>
            <person name="Kuo A."/>
            <person name="Liang C."/>
            <person name="Lipzen A."/>
            <person name="Lutzoni F."/>
            <person name="Magnuson J."/>
            <person name="Mondo S."/>
            <person name="Nolan M."/>
            <person name="Ohm R."/>
            <person name="Pangilinan J."/>
            <person name="Park H.-J."/>
            <person name="Ramirez L."/>
            <person name="Alfaro M."/>
            <person name="Sun H."/>
            <person name="Tritt A."/>
            <person name="Yoshinaga Y."/>
            <person name="Zwiers L.-H."/>
            <person name="Turgeon B."/>
            <person name="Goodwin S."/>
            <person name="Spatafora J."/>
            <person name="Crous P."/>
            <person name="Grigoriev I."/>
        </authorList>
    </citation>
    <scope>NUCLEOTIDE SEQUENCE</scope>
    <source>
        <strain evidence="1">CBS 675.92</strain>
    </source>
</reference>
<dbReference type="AlphaFoldDB" id="A0A6A5UG72"/>
<organism evidence="1 2">
    <name type="scientific">Byssothecium circinans</name>
    <dbReference type="NCBI Taxonomy" id="147558"/>
    <lineage>
        <taxon>Eukaryota</taxon>
        <taxon>Fungi</taxon>
        <taxon>Dikarya</taxon>
        <taxon>Ascomycota</taxon>
        <taxon>Pezizomycotina</taxon>
        <taxon>Dothideomycetes</taxon>
        <taxon>Pleosporomycetidae</taxon>
        <taxon>Pleosporales</taxon>
        <taxon>Massarineae</taxon>
        <taxon>Massarinaceae</taxon>
        <taxon>Byssothecium</taxon>
    </lineage>
</organism>
<accession>A0A6A5UG72</accession>
<proteinExistence type="predicted"/>
<evidence type="ECO:0000313" key="2">
    <source>
        <dbReference type="Proteomes" id="UP000800035"/>
    </source>
</evidence>
<name>A0A6A5UG72_9PLEO</name>